<evidence type="ECO:0000313" key="2">
    <source>
        <dbReference type="EMBL" id="MDT0678727.1"/>
    </source>
</evidence>
<protein>
    <recommendedName>
        <fullName evidence="1">Nucleoside phosphorylase domain-containing protein</fullName>
    </recommendedName>
</protein>
<comment type="caution">
    <text evidence="2">The sequence shown here is derived from an EMBL/GenBank/DDBJ whole genome shotgun (WGS) entry which is preliminary data.</text>
</comment>
<dbReference type="InterPro" id="IPR035994">
    <property type="entry name" value="Nucleoside_phosphorylase_sf"/>
</dbReference>
<dbReference type="Proteomes" id="UP001262582">
    <property type="component" value="Unassembled WGS sequence"/>
</dbReference>
<evidence type="ECO:0000313" key="3">
    <source>
        <dbReference type="Proteomes" id="UP001262582"/>
    </source>
</evidence>
<keyword evidence="3" id="KW-1185">Reference proteome</keyword>
<name>A0ABU3DB25_9FLAO</name>
<evidence type="ECO:0000259" key="1">
    <source>
        <dbReference type="Pfam" id="PF01048"/>
    </source>
</evidence>
<dbReference type="Gene3D" id="3.40.50.1580">
    <property type="entry name" value="Nucleoside phosphorylase domain"/>
    <property type="match status" value="1"/>
</dbReference>
<dbReference type="RefSeq" id="WP_311505059.1">
    <property type="nucleotide sequence ID" value="NZ_JAVRHK010000033.1"/>
</dbReference>
<dbReference type="SUPFAM" id="SSF53167">
    <property type="entry name" value="Purine and uridine phosphorylases"/>
    <property type="match status" value="1"/>
</dbReference>
<gene>
    <name evidence="2" type="ORF">RM539_19290</name>
</gene>
<dbReference type="PANTHER" id="PTHR46832:SF1">
    <property type="entry name" value="5'-METHYLTHIOADENOSINE_S-ADENOSYLHOMOCYSTEINE NUCLEOSIDASE"/>
    <property type="match status" value="1"/>
</dbReference>
<dbReference type="EMBL" id="JAVRHK010000033">
    <property type="protein sequence ID" value="MDT0678727.1"/>
    <property type="molecule type" value="Genomic_DNA"/>
</dbReference>
<dbReference type="PANTHER" id="PTHR46832">
    <property type="entry name" value="5'-METHYLTHIOADENOSINE/S-ADENOSYLHOMOCYSTEINE NUCLEOSIDASE"/>
    <property type="match status" value="1"/>
</dbReference>
<organism evidence="2 3">
    <name type="scientific">Autumnicola musiva</name>
    <dbReference type="NCBI Taxonomy" id="3075589"/>
    <lineage>
        <taxon>Bacteria</taxon>
        <taxon>Pseudomonadati</taxon>
        <taxon>Bacteroidota</taxon>
        <taxon>Flavobacteriia</taxon>
        <taxon>Flavobacteriales</taxon>
        <taxon>Flavobacteriaceae</taxon>
        <taxon>Autumnicola</taxon>
    </lineage>
</organism>
<dbReference type="Pfam" id="PF01048">
    <property type="entry name" value="PNP_UDP_1"/>
    <property type="match status" value="1"/>
</dbReference>
<reference evidence="2 3" key="1">
    <citation type="submission" date="2023-09" db="EMBL/GenBank/DDBJ databases">
        <authorList>
            <person name="Rey-Velasco X."/>
        </authorList>
    </citation>
    <scope>NUCLEOTIDE SEQUENCE [LARGE SCALE GENOMIC DNA]</scope>
    <source>
        <strain evidence="2 3">F117</strain>
    </source>
</reference>
<proteinExistence type="predicted"/>
<sequence>MKSKEVTLLVLDNQKHFDEYLVRLGKDSFHEIHLVQNEREIRERLMLLNGDEKVCIVVHAFYQDLGGIKNFQSWGIVKDYPLLSYLYATDGNTDTVKEMMKENELDEEEVYKYHKVRAVIENDELEIASAYEILGEKSIDSIIEEKNYDYVIITALEVEMSKIRDIIEEQGCYDDNESHVVYYGRFKDAPDKKVIYVSQLETGMIDASILATEMIIRFSPKYLIMSGVLGGRPNKTELGDVVISKQIFTVDKGKLKNGKLEKEIENVYTGGAITQKIETAKKHIKRFLEDEFKTGLGQFNIHVGPVACVRQVIDQDGYFESNIVGVDRKAIALEMEGYGIARACEIVNNKKTKPLIIKSVMDNTKDKTDSSKDLAAWTSAQTIRFLIKENLI</sequence>
<dbReference type="InterPro" id="IPR000845">
    <property type="entry name" value="Nucleoside_phosphorylase_d"/>
</dbReference>
<feature type="domain" description="Nucleoside phosphorylase" evidence="1">
    <location>
        <begin position="150"/>
        <end position="373"/>
    </location>
</feature>
<accession>A0ABU3DB25</accession>